<evidence type="ECO:0000256" key="1">
    <source>
        <dbReference type="ARBA" id="ARBA00022741"/>
    </source>
</evidence>
<dbReference type="InterPro" id="IPR003959">
    <property type="entry name" value="ATPase_AAA_core"/>
</dbReference>
<dbReference type="Gene3D" id="3.40.50.300">
    <property type="entry name" value="P-loop containing nucleotide triphosphate hydrolases"/>
    <property type="match status" value="1"/>
</dbReference>
<organism evidence="5 6">
    <name type="scientific">Actinomadura algeriensis</name>
    <dbReference type="NCBI Taxonomy" id="1679523"/>
    <lineage>
        <taxon>Bacteria</taxon>
        <taxon>Bacillati</taxon>
        <taxon>Actinomycetota</taxon>
        <taxon>Actinomycetes</taxon>
        <taxon>Streptosporangiales</taxon>
        <taxon>Thermomonosporaceae</taxon>
        <taxon>Actinomadura</taxon>
    </lineage>
</organism>
<keyword evidence="6" id="KW-1185">Reference proteome</keyword>
<feature type="domain" description="AAA+ ATPase" evidence="4">
    <location>
        <begin position="352"/>
        <end position="503"/>
    </location>
</feature>
<dbReference type="InterPro" id="IPR019489">
    <property type="entry name" value="Clp_ATPase_C"/>
</dbReference>
<name>A0ABR9K2L2_9ACTN</name>
<dbReference type="Proteomes" id="UP000627838">
    <property type="component" value="Unassembled WGS sequence"/>
</dbReference>
<proteinExistence type="predicted"/>
<dbReference type="RefSeq" id="WP_192762990.1">
    <property type="nucleotide sequence ID" value="NZ_JADBDZ010000001.1"/>
</dbReference>
<dbReference type="PANTHER" id="PTHR11638">
    <property type="entry name" value="ATP-DEPENDENT CLP PROTEASE"/>
    <property type="match status" value="1"/>
</dbReference>
<protein>
    <recommendedName>
        <fullName evidence="4">AAA+ ATPase domain-containing protein</fullName>
    </recommendedName>
</protein>
<dbReference type="Pfam" id="PF10431">
    <property type="entry name" value="ClpB_D2-small"/>
    <property type="match status" value="1"/>
</dbReference>
<dbReference type="SUPFAM" id="SSF52540">
    <property type="entry name" value="P-loop containing nucleoside triphosphate hydrolases"/>
    <property type="match status" value="1"/>
</dbReference>
<dbReference type="InterPro" id="IPR001270">
    <property type="entry name" value="ClpA/B"/>
</dbReference>
<accession>A0ABR9K2L2</accession>
<dbReference type="CDD" id="cd19499">
    <property type="entry name" value="RecA-like_ClpB_Hsp104-like"/>
    <property type="match status" value="1"/>
</dbReference>
<gene>
    <name evidence="5" type="ORF">H4W34_006885</name>
</gene>
<keyword evidence="2" id="KW-0067">ATP-binding</keyword>
<sequence>MTVETPAWVRELEMAVPVYPQVLLTGNVRDRYMLPGPGGRPRPCGLLQVVDRVCRAHGFGAYYWHDQVRQRFQLYRFDESMKLPDELKFLEEKSGDDPVPPQDGEEPGDIMAHLTRLREMLVCTVGHRGPAIGALFPYAAAVGGGDPNDPEARSLLWLVEALGHAAQPVPSTASKAAVPPYNTLFWVVERPEQLPRGFPVDNRRLRVIAVPEPSRDERRVLARRIVRDLTGVEPERHDRTLREAADTLTSATHGMRNIETLAIGRLARLRDLPPDRLDDAARLYRVGVVDNPWASTALREKIIGSADRPSGEAYLNSRVIGQPDAVRQAVQVITRSATGLTGAQTGSSPNRPRGVLFLSGPTGVGKTELAKGIAQLIIGDDAEPIRFDMSEFAGEHARDRLIGAPPGYVGHDTGGELTNAVRANPMSVLLFDEIDKAHPRLFDLFLQILEDGRLTDGRGATVFFTETVLVFTSNLGIRGESPEGTPVELTSRTDRATVQKALRTAFNEFFDKRIGRPELRNRFGGNFIAMNFIAHEHVPRILDRALDSVAERVRRLHDAVLEVGEHAYETLRGHAVAQLDHGGRGILNIVESALVNPLSVLLFETPAESGEKITVERIDLNGEHWTLRVDRCPE</sequence>
<evidence type="ECO:0000259" key="4">
    <source>
        <dbReference type="SMART" id="SM00382"/>
    </source>
</evidence>
<dbReference type="SMART" id="SM00382">
    <property type="entry name" value="AAA"/>
    <property type="match status" value="1"/>
</dbReference>
<reference evidence="5 6" key="1">
    <citation type="submission" date="2020-10" db="EMBL/GenBank/DDBJ databases">
        <title>Sequencing the genomes of 1000 actinobacteria strains.</title>
        <authorList>
            <person name="Klenk H.-P."/>
        </authorList>
    </citation>
    <scope>NUCLEOTIDE SEQUENCE [LARGE SCALE GENOMIC DNA]</scope>
    <source>
        <strain evidence="5 6">DSM 46744</strain>
    </source>
</reference>
<evidence type="ECO:0000313" key="5">
    <source>
        <dbReference type="EMBL" id="MBE1537052.1"/>
    </source>
</evidence>
<evidence type="ECO:0000313" key="6">
    <source>
        <dbReference type="Proteomes" id="UP000627838"/>
    </source>
</evidence>
<keyword evidence="1" id="KW-0547">Nucleotide-binding</keyword>
<dbReference type="PANTHER" id="PTHR11638:SF18">
    <property type="entry name" value="HEAT SHOCK PROTEIN 104"/>
    <property type="match status" value="1"/>
</dbReference>
<evidence type="ECO:0000256" key="3">
    <source>
        <dbReference type="ARBA" id="ARBA00023186"/>
    </source>
</evidence>
<comment type="caution">
    <text evidence="5">The sequence shown here is derived from an EMBL/GenBank/DDBJ whole genome shotgun (WGS) entry which is preliminary data.</text>
</comment>
<dbReference type="Pfam" id="PF07724">
    <property type="entry name" value="AAA_2"/>
    <property type="match status" value="1"/>
</dbReference>
<dbReference type="InterPro" id="IPR027417">
    <property type="entry name" value="P-loop_NTPase"/>
</dbReference>
<dbReference type="EMBL" id="JADBDZ010000001">
    <property type="protein sequence ID" value="MBE1537052.1"/>
    <property type="molecule type" value="Genomic_DNA"/>
</dbReference>
<dbReference type="PRINTS" id="PR00300">
    <property type="entry name" value="CLPPROTEASEA"/>
</dbReference>
<evidence type="ECO:0000256" key="2">
    <source>
        <dbReference type="ARBA" id="ARBA00022840"/>
    </source>
</evidence>
<dbReference type="InterPro" id="IPR050130">
    <property type="entry name" value="ClpA_ClpB"/>
</dbReference>
<dbReference type="InterPro" id="IPR003593">
    <property type="entry name" value="AAA+_ATPase"/>
</dbReference>
<keyword evidence="3" id="KW-0143">Chaperone</keyword>